<dbReference type="EMBL" id="PVQB02000222">
    <property type="protein sequence ID" value="KAF4340809.1"/>
    <property type="molecule type" value="Genomic_DNA"/>
</dbReference>
<comment type="caution">
    <text evidence="2">The sequence shown here is derived from an EMBL/GenBank/DDBJ whole genome shotgun (WGS) entry which is preliminary data.</text>
</comment>
<protein>
    <submittedName>
        <fullName evidence="2">Seed maturation pm25</fullName>
    </submittedName>
</protein>
<evidence type="ECO:0000256" key="1">
    <source>
        <dbReference type="SAM" id="MobiDB-lite"/>
    </source>
</evidence>
<dbReference type="Proteomes" id="UP000730481">
    <property type="component" value="Unassembled WGS sequence"/>
</dbReference>
<organism evidence="2 3">
    <name type="scientific">Fusarium beomiforme</name>
    <dbReference type="NCBI Taxonomy" id="44412"/>
    <lineage>
        <taxon>Eukaryota</taxon>
        <taxon>Fungi</taxon>
        <taxon>Dikarya</taxon>
        <taxon>Ascomycota</taxon>
        <taxon>Pezizomycotina</taxon>
        <taxon>Sordariomycetes</taxon>
        <taxon>Hypocreomycetidae</taxon>
        <taxon>Hypocreales</taxon>
        <taxon>Nectriaceae</taxon>
        <taxon>Fusarium</taxon>
        <taxon>Fusarium burgessii species complex</taxon>
    </lineage>
</organism>
<sequence length="108" mass="11198">MAGPTSTSITGSDASTAQDKQKKFVKKAGEPPTEVTKEDAADAQCAETSAESGPPGKESPATGGESVADTDTNASGLILCAKGLVYEDELDEAERPEDGEAPWREPRE</sequence>
<name>A0A9P5ALJ5_9HYPO</name>
<feature type="compositionally biased region" description="Basic and acidic residues" evidence="1">
    <location>
        <begin position="96"/>
        <end position="108"/>
    </location>
</feature>
<proteinExistence type="predicted"/>
<keyword evidence="3" id="KW-1185">Reference proteome</keyword>
<reference evidence="2" key="1">
    <citation type="journal article" date="2017" name="Mycologia">
        <title>Fusarium algeriense, sp. nov., a novel toxigenic crown rot pathogen of durum wheat from Algeria is nested in the Fusarium burgessii species complex.</title>
        <authorList>
            <person name="Laraba I."/>
            <person name="Keddad A."/>
            <person name="Boureghda H."/>
            <person name="Abdallah N."/>
            <person name="Vaughan M.M."/>
            <person name="Proctor R.H."/>
            <person name="Busman M."/>
            <person name="O'Donnell K."/>
        </authorList>
    </citation>
    <scope>NUCLEOTIDE SEQUENCE</scope>
    <source>
        <strain evidence="2">NRRL 25174</strain>
    </source>
</reference>
<evidence type="ECO:0000313" key="3">
    <source>
        <dbReference type="Proteomes" id="UP000730481"/>
    </source>
</evidence>
<dbReference type="AlphaFoldDB" id="A0A9P5ALJ5"/>
<accession>A0A9P5ALJ5</accession>
<feature type="compositionally biased region" description="Polar residues" evidence="1">
    <location>
        <begin position="1"/>
        <end position="18"/>
    </location>
</feature>
<reference evidence="2" key="2">
    <citation type="submission" date="2020-02" db="EMBL/GenBank/DDBJ databases">
        <title>Identification and distribution of gene clusters putatively required for synthesis of sphingolipid metabolism inhibitors in phylogenetically diverse species of the filamentous fungus Fusarium.</title>
        <authorList>
            <person name="Kim H.-S."/>
            <person name="Busman M."/>
            <person name="Brown D.W."/>
            <person name="Divon H."/>
            <person name="Uhlig S."/>
            <person name="Proctor R.H."/>
        </authorList>
    </citation>
    <scope>NUCLEOTIDE SEQUENCE</scope>
    <source>
        <strain evidence="2">NRRL 25174</strain>
    </source>
</reference>
<evidence type="ECO:0000313" key="2">
    <source>
        <dbReference type="EMBL" id="KAF4340809.1"/>
    </source>
</evidence>
<feature type="region of interest" description="Disordered" evidence="1">
    <location>
        <begin position="1"/>
        <end position="72"/>
    </location>
</feature>
<gene>
    <name evidence="2" type="ORF">FBEOM_5261</name>
</gene>
<dbReference type="OrthoDB" id="10480230at2759"/>
<feature type="region of interest" description="Disordered" evidence="1">
    <location>
        <begin position="87"/>
        <end position="108"/>
    </location>
</feature>